<protein>
    <submittedName>
        <fullName evidence="2">Uncharacterized protein</fullName>
    </submittedName>
</protein>
<keyword evidence="1" id="KW-0175">Coiled coil</keyword>
<name>A0A268EI44_9BACL</name>
<proteinExistence type="predicted"/>
<comment type="caution">
    <text evidence="2">The sequence shown here is derived from an EMBL/GenBank/DDBJ whole genome shotgun (WGS) entry which is preliminary data.</text>
</comment>
<accession>A0A268EI44</accession>
<evidence type="ECO:0000313" key="3">
    <source>
        <dbReference type="Proteomes" id="UP000215596"/>
    </source>
</evidence>
<feature type="coiled-coil region" evidence="1">
    <location>
        <begin position="68"/>
        <end position="102"/>
    </location>
</feature>
<evidence type="ECO:0000256" key="1">
    <source>
        <dbReference type="SAM" id="Coils"/>
    </source>
</evidence>
<reference evidence="2 3" key="1">
    <citation type="submission" date="2017-07" db="EMBL/GenBank/DDBJ databases">
        <title>Isolation and whole genome analysis of endospore-forming bacteria from heroin.</title>
        <authorList>
            <person name="Kalinowski J."/>
            <person name="Ahrens B."/>
            <person name="Al-Dilaimi A."/>
            <person name="Winkler A."/>
            <person name="Wibberg D."/>
            <person name="Schleenbecker U."/>
            <person name="Ruckert C."/>
            <person name="Wolfel R."/>
            <person name="Grass G."/>
        </authorList>
    </citation>
    <scope>NUCLEOTIDE SEQUENCE [LARGE SCALE GENOMIC DNA]</scope>
    <source>
        <strain evidence="2 3">7537-G1</strain>
    </source>
</reference>
<evidence type="ECO:0000313" key="2">
    <source>
        <dbReference type="EMBL" id="PAD72806.1"/>
    </source>
</evidence>
<organism evidence="2 3">
    <name type="scientific">Paenibacillus campinasensis</name>
    <dbReference type="NCBI Taxonomy" id="66347"/>
    <lineage>
        <taxon>Bacteria</taxon>
        <taxon>Bacillati</taxon>
        <taxon>Bacillota</taxon>
        <taxon>Bacilli</taxon>
        <taxon>Bacillales</taxon>
        <taxon>Paenibacillaceae</taxon>
        <taxon>Paenibacillus</taxon>
    </lineage>
</organism>
<dbReference type="Proteomes" id="UP000215596">
    <property type="component" value="Unassembled WGS sequence"/>
</dbReference>
<dbReference type="EMBL" id="NPBY01000074">
    <property type="protein sequence ID" value="PAD72806.1"/>
    <property type="molecule type" value="Genomic_DNA"/>
</dbReference>
<dbReference type="AlphaFoldDB" id="A0A268EI44"/>
<dbReference type="RefSeq" id="WP_095267356.1">
    <property type="nucleotide sequence ID" value="NZ_NPBY01000074.1"/>
</dbReference>
<gene>
    <name evidence="2" type="ORF">CHH67_21090</name>
</gene>
<sequence>MNLHHVYVNRNETMQPKSLHEQLREIEEKIAEEFSQDLKGERISDQFNEWRKKHKELGINIRYLLQGMRDTQGYIDEQQAEIDRLEQQVKQFSRNMAKTKQAKENREYASLLVNEIIPRFKEQIQYSEISIQRKKLVLDGYSWPEAIRMRPEPDSEEIENPVLF</sequence>